<feature type="domain" description="PTS EIIA type-1" evidence="7">
    <location>
        <begin position="30"/>
        <end position="134"/>
    </location>
</feature>
<keyword evidence="5" id="KW-0598">Phosphotransferase system</keyword>
<evidence type="ECO:0000259" key="7">
    <source>
        <dbReference type="PROSITE" id="PS51093"/>
    </source>
</evidence>
<dbReference type="AlphaFoldDB" id="A0AAU8HRU6"/>
<dbReference type="Pfam" id="PF00358">
    <property type="entry name" value="PTS_EIIA_1"/>
    <property type="match status" value="1"/>
</dbReference>
<dbReference type="GO" id="GO:0009401">
    <property type="term" value="P:phosphoenolpyruvate-dependent sugar phosphotransferase system"/>
    <property type="evidence" value="ECO:0007669"/>
    <property type="project" value="UniProtKB-KW"/>
</dbReference>
<keyword evidence="4" id="KW-0808">Transferase</keyword>
<evidence type="ECO:0000256" key="5">
    <source>
        <dbReference type="ARBA" id="ARBA00022683"/>
    </source>
</evidence>
<dbReference type="Gene3D" id="2.70.70.10">
    <property type="entry name" value="Glucose Permease (Domain IIA)"/>
    <property type="match status" value="1"/>
</dbReference>
<dbReference type="GO" id="GO:0016301">
    <property type="term" value="F:kinase activity"/>
    <property type="evidence" value="ECO:0007669"/>
    <property type="project" value="UniProtKB-KW"/>
</dbReference>
<reference evidence="8" key="1">
    <citation type="journal article" date="2018" name="Antonie Van Leeuwenhoek">
        <title>Proteinivorax hydrogeniformans sp. nov., an anaerobic, haloalkaliphilic bacterium fermenting proteinaceous compounds with high hydrogen production.</title>
        <authorList>
            <person name="Boltyanskaya Y."/>
            <person name="Detkova E."/>
            <person name="Pimenov N."/>
            <person name="Kevbrin V."/>
        </authorList>
    </citation>
    <scope>NUCLEOTIDE SEQUENCE</scope>
    <source>
        <strain evidence="8">Z-710</strain>
    </source>
</reference>
<keyword evidence="6" id="KW-0418">Kinase</keyword>
<dbReference type="PANTHER" id="PTHR45008">
    <property type="entry name" value="PTS SYSTEM GLUCOSE-SPECIFIC EIIA COMPONENT"/>
    <property type="match status" value="1"/>
</dbReference>
<evidence type="ECO:0000256" key="1">
    <source>
        <dbReference type="ARBA" id="ARBA00004496"/>
    </source>
</evidence>
<dbReference type="PANTHER" id="PTHR45008:SF1">
    <property type="entry name" value="PTS SYSTEM GLUCOSE-SPECIFIC EIIA COMPONENT"/>
    <property type="match status" value="1"/>
</dbReference>
<organism evidence="8">
    <name type="scientific">Proteinivorax hydrogeniformans</name>
    <dbReference type="NCBI Taxonomy" id="1826727"/>
    <lineage>
        <taxon>Bacteria</taxon>
        <taxon>Bacillati</taxon>
        <taxon>Bacillota</taxon>
        <taxon>Clostridia</taxon>
        <taxon>Eubacteriales</taxon>
        <taxon>Proteinivoracaceae</taxon>
        <taxon>Proteinivorax</taxon>
    </lineage>
</organism>
<keyword evidence="3 8" id="KW-0762">Sugar transport</keyword>
<dbReference type="GO" id="GO:0005737">
    <property type="term" value="C:cytoplasm"/>
    <property type="evidence" value="ECO:0007669"/>
    <property type="project" value="UniProtKB-SubCell"/>
</dbReference>
<dbReference type="NCBIfam" id="TIGR00830">
    <property type="entry name" value="PTBA"/>
    <property type="match status" value="1"/>
</dbReference>
<evidence type="ECO:0000256" key="2">
    <source>
        <dbReference type="ARBA" id="ARBA00022448"/>
    </source>
</evidence>
<evidence type="ECO:0000256" key="6">
    <source>
        <dbReference type="ARBA" id="ARBA00022777"/>
    </source>
</evidence>
<reference evidence="8" key="2">
    <citation type="submission" date="2024-06" db="EMBL/GenBank/DDBJ databases">
        <authorList>
            <person name="Petrova K.O."/>
            <person name="Toshchakov S.V."/>
            <person name="Boltjanskaja Y.V."/>
            <person name="Kevbrin V.V."/>
        </authorList>
    </citation>
    <scope>NUCLEOTIDE SEQUENCE</scope>
    <source>
        <strain evidence="8">Z-710</strain>
    </source>
</reference>
<name>A0AAU8HRU6_9FIRM</name>
<dbReference type="InterPro" id="IPR011055">
    <property type="entry name" value="Dup_hybrid_motif"/>
</dbReference>
<evidence type="ECO:0000256" key="4">
    <source>
        <dbReference type="ARBA" id="ARBA00022679"/>
    </source>
</evidence>
<dbReference type="InterPro" id="IPR001127">
    <property type="entry name" value="PTS_EIIA_1_perm"/>
</dbReference>
<evidence type="ECO:0000313" key="8">
    <source>
        <dbReference type="EMBL" id="XCI28274.1"/>
    </source>
</evidence>
<dbReference type="InterPro" id="IPR050890">
    <property type="entry name" value="PTS_EIIA_component"/>
</dbReference>
<sequence>MFNLFKKESKEIEVMAPLKGEIVKIEDVDDQVFAQKMVGDGVAISPTDDTVVAPFDGEIIQVFDTKHAIGLKAKNGVELLIHIGLETVNLKGEGFDVKVKAGDKVKIGEPLVIFNRDYISKNAKSLVTPIVITNADEMEAINKIDKKAVDIKEKIMDIVKK</sequence>
<proteinExistence type="predicted"/>
<accession>A0AAU8HRU6</accession>
<dbReference type="PROSITE" id="PS51093">
    <property type="entry name" value="PTS_EIIA_TYPE_1"/>
    <property type="match status" value="1"/>
</dbReference>
<comment type="subcellular location">
    <subcellularLocation>
        <location evidence="1">Cytoplasm</location>
    </subcellularLocation>
</comment>
<dbReference type="SUPFAM" id="SSF51261">
    <property type="entry name" value="Duplicated hybrid motif"/>
    <property type="match status" value="1"/>
</dbReference>
<dbReference type="FunFam" id="2.70.70.10:FF:000001">
    <property type="entry name" value="PTS system glucose-specific IIA component"/>
    <property type="match status" value="1"/>
</dbReference>
<dbReference type="PROSITE" id="PS00371">
    <property type="entry name" value="PTS_EIIA_TYPE_1_HIS"/>
    <property type="match status" value="1"/>
</dbReference>
<keyword evidence="2" id="KW-0813">Transport</keyword>
<dbReference type="EMBL" id="CP159485">
    <property type="protein sequence ID" value="XCI28274.1"/>
    <property type="molecule type" value="Genomic_DNA"/>
</dbReference>
<protein>
    <submittedName>
        <fullName evidence="8">PTS glucose transporter subunit IIA</fullName>
    </submittedName>
</protein>
<evidence type="ECO:0000256" key="3">
    <source>
        <dbReference type="ARBA" id="ARBA00022597"/>
    </source>
</evidence>
<dbReference type="RefSeq" id="WP_353892844.1">
    <property type="nucleotide sequence ID" value="NZ_CP159485.1"/>
</dbReference>
<gene>
    <name evidence="8" type="ORF">PRVXH_002227</name>
</gene>